<dbReference type="Proteomes" id="UP000664628">
    <property type="component" value="Unassembled WGS sequence"/>
</dbReference>
<evidence type="ECO:0000313" key="2">
    <source>
        <dbReference type="Proteomes" id="UP000664628"/>
    </source>
</evidence>
<evidence type="ECO:0000313" key="1">
    <source>
        <dbReference type="EMBL" id="MBO0953359.1"/>
    </source>
</evidence>
<gene>
    <name evidence="1" type="ORF">J2I46_32630</name>
</gene>
<proteinExistence type="predicted"/>
<comment type="caution">
    <text evidence="1">The sequence shown here is derived from an EMBL/GenBank/DDBJ whole genome shotgun (WGS) entry which is preliminary data.</text>
</comment>
<reference evidence="1 2" key="1">
    <citation type="submission" date="2021-03" db="EMBL/GenBank/DDBJ databases">
        <title>Fibrella sp. HMF5405 genome sequencing and assembly.</title>
        <authorList>
            <person name="Kang H."/>
            <person name="Kim H."/>
            <person name="Bae S."/>
            <person name="Joh K."/>
        </authorList>
    </citation>
    <scope>NUCLEOTIDE SEQUENCE [LARGE SCALE GENOMIC DNA]</scope>
    <source>
        <strain evidence="1 2">HMF5405</strain>
    </source>
</reference>
<keyword evidence="2" id="KW-1185">Reference proteome</keyword>
<organism evidence="1 2">
    <name type="scientific">Fibrella forsythiae</name>
    <dbReference type="NCBI Taxonomy" id="2817061"/>
    <lineage>
        <taxon>Bacteria</taxon>
        <taxon>Pseudomonadati</taxon>
        <taxon>Bacteroidota</taxon>
        <taxon>Cytophagia</taxon>
        <taxon>Cytophagales</taxon>
        <taxon>Spirosomataceae</taxon>
        <taxon>Fibrella</taxon>
    </lineage>
</organism>
<dbReference type="EMBL" id="JAFMYW010000060">
    <property type="protein sequence ID" value="MBO0953359.1"/>
    <property type="molecule type" value="Genomic_DNA"/>
</dbReference>
<accession>A0ABS3JTL8</accession>
<name>A0ABS3JTL8_9BACT</name>
<sequence>LEEGVVLKVKRGVYKWQSADQSELPEVAGIVPNGVLCLLTAATQYELTTFVASAYQVAIPRKAKVILPVYPPIQLYYWNKTAYELGRTTVVLDGASLPIYDPEKTVCDFLRQRHKLGPDLAKEVLTTYLGRPDRQVARLVDYAGQLGLGHYIDKTLNLLL</sequence>
<protein>
    <recommendedName>
        <fullName evidence="3">Transcriptional regulator AbiEi antitoxin N-terminal domain-containing protein</fullName>
    </recommendedName>
</protein>
<feature type="non-terminal residue" evidence="1">
    <location>
        <position position="1"/>
    </location>
</feature>
<evidence type="ECO:0008006" key="3">
    <source>
        <dbReference type="Google" id="ProtNLM"/>
    </source>
</evidence>